<proteinExistence type="predicted"/>
<protein>
    <submittedName>
        <fullName evidence="1">7536_t:CDS:1</fullName>
    </submittedName>
</protein>
<evidence type="ECO:0000313" key="1">
    <source>
        <dbReference type="EMBL" id="CAG8672711.1"/>
    </source>
</evidence>
<gene>
    <name evidence="1" type="ORF">GMARGA_LOCUS10515</name>
</gene>
<evidence type="ECO:0000313" key="2">
    <source>
        <dbReference type="Proteomes" id="UP000789901"/>
    </source>
</evidence>
<organism evidence="1 2">
    <name type="scientific">Gigaspora margarita</name>
    <dbReference type="NCBI Taxonomy" id="4874"/>
    <lineage>
        <taxon>Eukaryota</taxon>
        <taxon>Fungi</taxon>
        <taxon>Fungi incertae sedis</taxon>
        <taxon>Mucoromycota</taxon>
        <taxon>Glomeromycotina</taxon>
        <taxon>Glomeromycetes</taxon>
        <taxon>Diversisporales</taxon>
        <taxon>Gigasporaceae</taxon>
        <taxon>Gigaspora</taxon>
    </lineage>
</organism>
<reference evidence="1 2" key="1">
    <citation type="submission" date="2021-06" db="EMBL/GenBank/DDBJ databases">
        <authorList>
            <person name="Kallberg Y."/>
            <person name="Tangrot J."/>
            <person name="Rosling A."/>
        </authorList>
    </citation>
    <scope>NUCLEOTIDE SEQUENCE [LARGE SCALE GENOMIC DNA]</scope>
    <source>
        <strain evidence="1 2">120-4 pot B 10/14</strain>
    </source>
</reference>
<name>A0ABN7UTJ9_GIGMA</name>
<accession>A0ABN7UTJ9</accession>
<sequence length="153" mass="17932">MHSYIGLSESPTTYEITNGSTEFSLTEGEPENMFSNPFTFESADKDGKRTVLNFQSRLIYDYARLENSAFTSGKSDFDKKLKIRLKVKYVYFYDERSITKAWKDEAKEWDSIPIYWNAESKISTDNDCKYFIEQEDIGFIWILEKKNEGVTTK</sequence>
<keyword evidence="2" id="KW-1185">Reference proteome</keyword>
<dbReference type="Proteomes" id="UP000789901">
    <property type="component" value="Unassembled WGS sequence"/>
</dbReference>
<comment type="caution">
    <text evidence="1">The sequence shown here is derived from an EMBL/GenBank/DDBJ whole genome shotgun (WGS) entry which is preliminary data.</text>
</comment>
<dbReference type="EMBL" id="CAJVQB010005900">
    <property type="protein sequence ID" value="CAG8672711.1"/>
    <property type="molecule type" value="Genomic_DNA"/>
</dbReference>